<dbReference type="PANTHER" id="PTHR43788:SF6">
    <property type="entry name" value="DNA HELICASE B"/>
    <property type="match status" value="1"/>
</dbReference>
<dbReference type="EC" id="3.6.4.12" evidence="4"/>
<dbReference type="EMBL" id="PVXL01000072">
    <property type="protein sequence ID" value="PRR69620.1"/>
    <property type="molecule type" value="Genomic_DNA"/>
</dbReference>
<dbReference type="GO" id="GO:0009338">
    <property type="term" value="C:exodeoxyribonuclease V complex"/>
    <property type="evidence" value="ECO:0007669"/>
    <property type="project" value="TreeGrafter"/>
</dbReference>
<evidence type="ECO:0000313" key="5">
    <source>
        <dbReference type="Proteomes" id="UP000239430"/>
    </source>
</evidence>
<reference evidence="4 5" key="1">
    <citation type="submission" date="2018-03" db="EMBL/GenBank/DDBJ databases">
        <title>Genome sequence of Moorella stamsii DSM 26217.</title>
        <authorList>
            <person name="Poehlein A."/>
            <person name="Daniel R."/>
        </authorList>
    </citation>
    <scope>NUCLEOTIDE SEQUENCE [LARGE SCALE GENOMIC DNA]</scope>
    <source>
        <strain evidence="5">DSM 26217</strain>
    </source>
</reference>
<dbReference type="Pfam" id="PF18335">
    <property type="entry name" value="SH3_13"/>
    <property type="match status" value="1"/>
</dbReference>
<dbReference type="Proteomes" id="UP000239430">
    <property type="component" value="Unassembled WGS sequence"/>
</dbReference>
<dbReference type="GO" id="GO:0017116">
    <property type="term" value="F:single-stranded DNA helicase activity"/>
    <property type="evidence" value="ECO:0007669"/>
    <property type="project" value="TreeGrafter"/>
</dbReference>
<dbReference type="InterPro" id="IPR027785">
    <property type="entry name" value="UvrD-like_helicase_C"/>
</dbReference>
<keyword evidence="4" id="KW-0347">Helicase</keyword>
<dbReference type="Gene3D" id="3.40.50.300">
    <property type="entry name" value="P-loop containing nucleotide triphosphate hydrolases"/>
    <property type="match status" value="2"/>
</dbReference>
<dbReference type="InterPro" id="IPR003593">
    <property type="entry name" value="AAA+_ATPase"/>
</dbReference>
<dbReference type="GO" id="GO:0016787">
    <property type="term" value="F:hydrolase activity"/>
    <property type="evidence" value="ECO:0007669"/>
    <property type="project" value="UniProtKB-KW"/>
</dbReference>
<dbReference type="Pfam" id="PF13538">
    <property type="entry name" value="UvrD_C_2"/>
    <property type="match status" value="1"/>
</dbReference>
<dbReference type="CDD" id="cd18809">
    <property type="entry name" value="SF1_C_RecD"/>
    <property type="match status" value="1"/>
</dbReference>
<dbReference type="AlphaFoldDB" id="A0A9X7J034"/>
<keyword evidence="1" id="KW-0547">Nucleotide-binding</keyword>
<proteinExistence type="predicted"/>
<dbReference type="CDD" id="cd17933">
    <property type="entry name" value="DEXSc_RecD-like"/>
    <property type="match status" value="1"/>
</dbReference>
<feature type="domain" description="AAA+ ATPase" evidence="3">
    <location>
        <begin position="37"/>
        <end position="187"/>
    </location>
</feature>
<dbReference type="RefSeq" id="WP_054936997.1">
    <property type="nucleotide sequence ID" value="NZ_PVXL01000072.1"/>
</dbReference>
<dbReference type="SUPFAM" id="SSF52540">
    <property type="entry name" value="P-loop containing nucleoside triphosphate hydrolases"/>
    <property type="match status" value="1"/>
</dbReference>
<dbReference type="PANTHER" id="PTHR43788">
    <property type="entry name" value="DNA2/NAM7 HELICASE FAMILY MEMBER"/>
    <property type="match status" value="1"/>
</dbReference>
<dbReference type="Gene3D" id="2.30.30.940">
    <property type="match status" value="1"/>
</dbReference>
<dbReference type="InterPro" id="IPR050534">
    <property type="entry name" value="Coronavir_polyprotein_1ab"/>
</dbReference>
<gene>
    <name evidence="4" type="primary">recD2_1</name>
    <name evidence="4" type="ORF">MOST_30420</name>
</gene>
<name>A0A9X7J034_9FIRM</name>
<dbReference type="InterPro" id="IPR027417">
    <property type="entry name" value="P-loop_NTPase"/>
</dbReference>
<sequence>MAELQDLIAQDLIADVEKRFRITYNEAQKEAIIKALTHKLSIVTGGPGVGKTTVTKGILAAYKQLYPDRYIYLAAPTGRAAKRMTEVTGHEAKTIHRLLRYKPQYDCFEHDEINPLPGPGLLLLDEVSMCDILLARDLFRAIPDTLTTVLIGDVDQLPSVGPGSVLRDLIASGAVPTTRLTYVYRQAEGSGIALLADAVRQGKLPENWTRLPDVEVIQVEDRDRIPEIVRDKALEAVRQYGLMGVLVMAPMKKGVDGVANLNAMVREALNPAGEDKPAIRLSSGEYRLGDKVMVIKNNYHLGVFNGDLGIVREIVTGKERGILVEIDGLEEPVFFSDEDESADLLTLAYASTIHKAQGGEAPVAIVTLTKSHYIMLARNLFYTAITRAKKKLTIICQPDAVEMAVRNNKIATRNSRLRELLAAG</sequence>
<keyword evidence="4" id="KW-0378">Hydrolase</keyword>
<evidence type="ECO:0000259" key="3">
    <source>
        <dbReference type="SMART" id="SM00382"/>
    </source>
</evidence>
<protein>
    <submittedName>
        <fullName evidence="4">ATP-dependent RecD-like DNA helicase</fullName>
        <ecNumber evidence="4">3.6.4.12</ecNumber>
    </submittedName>
</protein>
<dbReference type="Pfam" id="PF13245">
    <property type="entry name" value="AAA_19"/>
    <property type="match status" value="1"/>
</dbReference>
<dbReference type="InterPro" id="IPR041451">
    <property type="entry name" value="RecD2_SH13"/>
</dbReference>
<accession>A0A9X7J034</accession>
<evidence type="ECO:0000313" key="4">
    <source>
        <dbReference type="EMBL" id="PRR69620.1"/>
    </source>
</evidence>
<keyword evidence="2" id="KW-0067">ATP-binding</keyword>
<comment type="caution">
    <text evidence="4">The sequence shown here is derived from an EMBL/GenBank/DDBJ whole genome shotgun (WGS) entry which is preliminary data.</text>
</comment>
<organism evidence="4 5">
    <name type="scientific">Neomoorella stamsii</name>
    <dbReference type="NCBI Taxonomy" id="1266720"/>
    <lineage>
        <taxon>Bacteria</taxon>
        <taxon>Bacillati</taxon>
        <taxon>Bacillota</taxon>
        <taxon>Clostridia</taxon>
        <taxon>Neomoorellales</taxon>
        <taxon>Neomoorellaceae</taxon>
        <taxon>Neomoorella</taxon>
    </lineage>
</organism>
<keyword evidence="5" id="KW-1185">Reference proteome</keyword>
<dbReference type="SMART" id="SM00382">
    <property type="entry name" value="AAA"/>
    <property type="match status" value="1"/>
</dbReference>
<dbReference type="GO" id="GO:0006310">
    <property type="term" value="P:DNA recombination"/>
    <property type="evidence" value="ECO:0007669"/>
    <property type="project" value="TreeGrafter"/>
</dbReference>
<dbReference type="GO" id="GO:0005524">
    <property type="term" value="F:ATP binding"/>
    <property type="evidence" value="ECO:0007669"/>
    <property type="project" value="UniProtKB-KW"/>
</dbReference>
<evidence type="ECO:0000256" key="1">
    <source>
        <dbReference type="ARBA" id="ARBA00022741"/>
    </source>
</evidence>
<evidence type="ECO:0000256" key="2">
    <source>
        <dbReference type="ARBA" id="ARBA00022840"/>
    </source>
</evidence>